<name>A0A8S1PQJ4_PARPR</name>
<dbReference type="OMA" id="NTMKCQI"/>
<dbReference type="AlphaFoldDB" id="A0A8S1PQJ4"/>
<comment type="caution">
    <text evidence="1">The sequence shown here is derived from an EMBL/GenBank/DDBJ whole genome shotgun (WGS) entry which is preliminary data.</text>
</comment>
<proteinExistence type="predicted"/>
<evidence type="ECO:0000313" key="2">
    <source>
        <dbReference type="Proteomes" id="UP000688137"/>
    </source>
</evidence>
<reference evidence="1" key="1">
    <citation type="submission" date="2021-01" db="EMBL/GenBank/DDBJ databases">
        <authorList>
            <consortium name="Genoscope - CEA"/>
            <person name="William W."/>
        </authorList>
    </citation>
    <scope>NUCLEOTIDE SEQUENCE</scope>
</reference>
<protein>
    <submittedName>
        <fullName evidence="1">Uncharacterized protein</fullName>
    </submittedName>
</protein>
<dbReference type="EMBL" id="CAJJDM010000130">
    <property type="protein sequence ID" value="CAD8105415.1"/>
    <property type="molecule type" value="Genomic_DNA"/>
</dbReference>
<sequence length="384" mass="46158">MKVQTIRTIDFSKANKQIKDLSNRFLQSKMLRKNKENCNPNTMIQESAAKLLLEALQKPMLKNLRELIRIKESVVCERNIFDDVCSMGVSENSDVGEGFKISFANLSIKQESIIDCESIQATNAPIVLFMVLQNIRKKKMIISFQEIKYFILQRNLKSVNKRLQYAKREQLRKILINKQKQEELLMQVYLKYWSQQTQLLIFFDNFGSKIQKIYISKLNQHFNTMKCQIKRREGFNRLLRFVNIKLFEYGQCLNKVYKNLHLQKCLQNVFKQQIQFSFQQIQSVKQESPIIFELLQQYQNKLLKQSIKILLLHSLRQKRKIKSFQYGLQDLEKIFKKLDYRWGFNKLQNKHQHKRMMLPTKYLIMILKKVQDRQKNWVLRKLNQ</sequence>
<gene>
    <name evidence="1" type="ORF">PPRIM_AZ9-3.1.T1270060</name>
</gene>
<keyword evidence="2" id="KW-1185">Reference proteome</keyword>
<dbReference type="Proteomes" id="UP000688137">
    <property type="component" value="Unassembled WGS sequence"/>
</dbReference>
<evidence type="ECO:0000313" key="1">
    <source>
        <dbReference type="EMBL" id="CAD8105415.1"/>
    </source>
</evidence>
<accession>A0A8S1PQJ4</accession>
<organism evidence="1 2">
    <name type="scientific">Paramecium primaurelia</name>
    <dbReference type="NCBI Taxonomy" id="5886"/>
    <lineage>
        <taxon>Eukaryota</taxon>
        <taxon>Sar</taxon>
        <taxon>Alveolata</taxon>
        <taxon>Ciliophora</taxon>
        <taxon>Intramacronucleata</taxon>
        <taxon>Oligohymenophorea</taxon>
        <taxon>Peniculida</taxon>
        <taxon>Parameciidae</taxon>
        <taxon>Paramecium</taxon>
    </lineage>
</organism>